<protein>
    <submittedName>
        <fullName evidence="1">Type II toxin-antitoxin system PemK/MazF family toxin</fullName>
    </submittedName>
</protein>
<dbReference type="EMBL" id="JAYMRU010000007">
    <property type="protein sequence ID" value="MEM5401001.1"/>
    <property type="molecule type" value="Genomic_DNA"/>
</dbReference>
<dbReference type="Proteomes" id="UP001392318">
    <property type="component" value="Unassembled WGS sequence"/>
</dbReference>
<comment type="caution">
    <text evidence="1">The sequence shown here is derived from an EMBL/GenBank/DDBJ whole genome shotgun (WGS) entry which is preliminary data.</text>
</comment>
<name>A0ACC6RH77_9BURK</name>
<gene>
    <name evidence="1" type="ORF">VSR83_13020</name>
</gene>
<keyword evidence="2" id="KW-1185">Reference proteome</keyword>
<accession>A0ACC6RH77</accession>
<organism evidence="1 2">
    <name type="scientific">Paraburkholderia unamae</name>
    <dbReference type="NCBI Taxonomy" id="219649"/>
    <lineage>
        <taxon>Bacteria</taxon>
        <taxon>Pseudomonadati</taxon>
        <taxon>Pseudomonadota</taxon>
        <taxon>Betaproteobacteria</taxon>
        <taxon>Burkholderiales</taxon>
        <taxon>Burkholderiaceae</taxon>
        <taxon>Paraburkholderia</taxon>
    </lineage>
</organism>
<evidence type="ECO:0000313" key="1">
    <source>
        <dbReference type="EMBL" id="MEM5401001.1"/>
    </source>
</evidence>
<evidence type="ECO:0000313" key="2">
    <source>
        <dbReference type="Proteomes" id="UP001392318"/>
    </source>
</evidence>
<proteinExistence type="predicted"/>
<sequence>MKDATPDAGDILWLNVGPGAGSEQDGYRPALVLTDAEFNELTGRFVGLPITSTIHGWESEIPIGGLATPCVAMADQVTTLSLAGRVWRHKGEAATAEELEAAKFAVAGILELSPAAQWKRPSPVPTAP</sequence>
<reference evidence="1" key="1">
    <citation type="submission" date="2024-01" db="EMBL/GenBank/DDBJ databases">
        <title>The diversity of rhizobia nodulating Mimosa spp. in eleven states of Brazil covering several biomes is determined by host plant, location, and edaphic factors.</title>
        <authorList>
            <person name="Rouws L."/>
            <person name="Barauna A."/>
            <person name="Beukes C."/>
            <person name="De Faria S.M."/>
            <person name="Gross E."/>
            <person name="Dos Reis Junior F.B."/>
            <person name="Simon M."/>
            <person name="Maluk M."/>
            <person name="Odee D.W."/>
            <person name="Kenicer G."/>
            <person name="Young J.P.W."/>
            <person name="Reis V.M."/>
            <person name="Zilli J."/>
            <person name="James E.K."/>
        </authorList>
    </citation>
    <scope>NUCLEOTIDE SEQUENCE</scope>
    <source>
        <strain evidence="1">JPY452</strain>
    </source>
</reference>